<gene>
    <name evidence="1" type="ORF">JZM60_12730</name>
</gene>
<dbReference type="Proteomes" id="UP000663651">
    <property type="component" value="Chromosome"/>
</dbReference>
<dbReference type="Gene3D" id="3.90.580.10">
    <property type="entry name" value="Zinc finger, CHC2-type domain"/>
    <property type="match status" value="1"/>
</dbReference>
<dbReference type="EMBL" id="CP071382">
    <property type="protein sequence ID" value="QSV45008.1"/>
    <property type="molecule type" value="Genomic_DNA"/>
</dbReference>
<reference evidence="1 2" key="1">
    <citation type="submission" date="2021-03" db="EMBL/GenBank/DDBJ databases">
        <title>Geobacter metallireducens gen. nov. sp. nov., a microorganism capable of coupling the complete oxidation of organic compounds to the reduction of iron and other metals.</title>
        <authorList>
            <person name="Li Y."/>
        </authorList>
    </citation>
    <scope>NUCLEOTIDE SEQUENCE [LARGE SCALE GENOMIC DNA]</scope>
    <source>
        <strain evidence="1 2">Jerry-YX</strain>
    </source>
</reference>
<evidence type="ECO:0000313" key="2">
    <source>
        <dbReference type="Proteomes" id="UP000663651"/>
    </source>
</evidence>
<keyword evidence="2" id="KW-1185">Reference proteome</keyword>
<dbReference type="RefSeq" id="WP_207162814.1">
    <property type="nucleotide sequence ID" value="NZ_CP071382.1"/>
</dbReference>
<accession>A0ABX7Q1N2</accession>
<sequence length="167" mass="19338">MIVTFEQIRTAAEEMNVNLQHAVWCRLRYLRQRIQQEVEELDFWAESECPTAPVFFNRHMDTITKLAREARALSLAAKEPRKKRKDDHITVEQIEAARNADIRALIGFDRQGKATAPCHEDNRPSLVFLSRVGKAWCPVCDRKFNAVDWLMETEGLTFPEAVRRLAA</sequence>
<organism evidence="1 2">
    <name type="scientific">Geobacter benzoatilyticus</name>
    <dbReference type="NCBI Taxonomy" id="2815309"/>
    <lineage>
        <taxon>Bacteria</taxon>
        <taxon>Pseudomonadati</taxon>
        <taxon>Thermodesulfobacteriota</taxon>
        <taxon>Desulfuromonadia</taxon>
        <taxon>Geobacterales</taxon>
        <taxon>Geobacteraceae</taxon>
        <taxon>Geobacter</taxon>
    </lineage>
</organism>
<proteinExistence type="predicted"/>
<protein>
    <submittedName>
        <fullName evidence="1">Uncharacterized protein</fullName>
    </submittedName>
</protein>
<dbReference type="InterPro" id="IPR036977">
    <property type="entry name" value="DNA_primase_Znf_CHC2"/>
</dbReference>
<name>A0ABX7Q1N2_9BACT</name>
<dbReference type="SUPFAM" id="SSF57783">
    <property type="entry name" value="Zinc beta-ribbon"/>
    <property type="match status" value="1"/>
</dbReference>
<evidence type="ECO:0000313" key="1">
    <source>
        <dbReference type="EMBL" id="QSV45008.1"/>
    </source>
</evidence>